<dbReference type="Proteomes" id="UP000016511">
    <property type="component" value="Unassembled WGS sequence"/>
</dbReference>
<proteinExistence type="predicted"/>
<name>U1WQI3_ANEAE</name>
<gene>
    <name evidence="1" type="ORF">HMPREF0083_01037</name>
</gene>
<dbReference type="STRING" id="649747.HMPREF0083_01037"/>
<protein>
    <submittedName>
        <fullName evidence="1">Uncharacterized protein</fullName>
    </submittedName>
</protein>
<dbReference type="AlphaFoldDB" id="U1WQI3"/>
<evidence type="ECO:0000313" key="1">
    <source>
        <dbReference type="EMBL" id="ERI10849.1"/>
    </source>
</evidence>
<comment type="caution">
    <text evidence="1">The sequence shown here is derived from an EMBL/GenBank/DDBJ whole genome shotgun (WGS) entry which is preliminary data.</text>
</comment>
<dbReference type="PATRIC" id="fig|649747.3.peg.942"/>
<keyword evidence="2" id="KW-1185">Reference proteome</keyword>
<evidence type="ECO:0000313" key="2">
    <source>
        <dbReference type="Proteomes" id="UP000016511"/>
    </source>
</evidence>
<reference evidence="1 2" key="1">
    <citation type="submission" date="2013-08" db="EMBL/GenBank/DDBJ databases">
        <authorList>
            <person name="Weinstock G."/>
            <person name="Sodergren E."/>
            <person name="Wylie T."/>
            <person name="Fulton L."/>
            <person name="Fulton R."/>
            <person name="Fronick C."/>
            <person name="O'Laughlin M."/>
            <person name="Godfrey J."/>
            <person name="Miner T."/>
            <person name="Herter B."/>
            <person name="Appelbaum E."/>
            <person name="Cordes M."/>
            <person name="Lek S."/>
            <person name="Wollam A."/>
            <person name="Pepin K.H."/>
            <person name="Palsikar V.B."/>
            <person name="Mitreva M."/>
            <person name="Wilson R.K."/>
        </authorList>
    </citation>
    <scope>NUCLEOTIDE SEQUENCE [LARGE SCALE GENOMIC DNA]</scope>
    <source>
        <strain evidence="1 2">ATCC 12856</strain>
    </source>
</reference>
<organism evidence="1 2">
    <name type="scientific">Aneurinibacillus aneurinilyticus ATCC 12856</name>
    <dbReference type="NCBI Taxonomy" id="649747"/>
    <lineage>
        <taxon>Bacteria</taxon>
        <taxon>Bacillati</taxon>
        <taxon>Bacillota</taxon>
        <taxon>Bacilli</taxon>
        <taxon>Bacillales</taxon>
        <taxon>Paenibacillaceae</taxon>
        <taxon>Aneurinibacillus group</taxon>
        <taxon>Aneurinibacillus</taxon>
    </lineage>
</organism>
<dbReference type="HOGENOM" id="CLU_2520398_0_0_9"/>
<accession>U1WQI3</accession>
<dbReference type="EMBL" id="AWSJ01000065">
    <property type="protein sequence ID" value="ERI10849.1"/>
    <property type="molecule type" value="Genomic_DNA"/>
</dbReference>
<sequence length="105" mass="12111">MNLKGAGHMELTSKGTLYFDGKPIAEVLNVFFKRQEAKDYTPIATQRKFTGAMTGTYNKKALDNLVSEVGKHKTLYRLHKILHKTKKQRIKRKVASRISQMEQWS</sequence>